<dbReference type="InterPro" id="IPR007249">
    <property type="entry name" value="DOP1_N"/>
</dbReference>
<protein>
    <submittedName>
        <fullName evidence="5">Dopey-1</fullName>
    </submittedName>
</protein>
<dbReference type="PANTHER" id="PTHR14042">
    <property type="entry name" value="DOPEY-RELATED"/>
    <property type="match status" value="1"/>
</dbReference>
<dbReference type="STRING" id="10195.A0A3M7SF61"/>
<dbReference type="OrthoDB" id="297643at2759"/>
<feature type="domain" description="DOP1 N-terminal" evidence="4">
    <location>
        <begin position="15"/>
        <end position="320"/>
    </location>
</feature>
<comment type="similarity">
    <text evidence="3">Belongs to the DOP1 family.</text>
</comment>
<dbReference type="AlphaFoldDB" id="A0A3M7SF61"/>
<proteinExistence type="inferred from homology"/>
<dbReference type="GO" id="GO:0006895">
    <property type="term" value="P:Golgi to endosome transport"/>
    <property type="evidence" value="ECO:0007669"/>
    <property type="project" value="InterPro"/>
</dbReference>
<name>A0A3M7SF61_BRAPC</name>
<evidence type="ECO:0000256" key="1">
    <source>
        <dbReference type="ARBA" id="ARBA00022448"/>
    </source>
</evidence>
<dbReference type="EMBL" id="REGN01001485">
    <property type="protein sequence ID" value="RNA34402.1"/>
    <property type="molecule type" value="Genomic_DNA"/>
</dbReference>
<dbReference type="GO" id="GO:0005829">
    <property type="term" value="C:cytosol"/>
    <property type="evidence" value="ECO:0007669"/>
    <property type="project" value="GOC"/>
</dbReference>
<accession>A0A3M7SF61</accession>
<dbReference type="Pfam" id="PF04118">
    <property type="entry name" value="Dopey_N"/>
    <property type="match status" value="1"/>
</dbReference>
<dbReference type="GO" id="GO:0015031">
    <property type="term" value="P:protein transport"/>
    <property type="evidence" value="ECO:0007669"/>
    <property type="project" value="UniProtKB-KW"/>
</dbReference>
<organism evidence="5 6">
    <name type="scientific">Brachionus plicatilis</name>
    <name type="common">Marine rotifer</name>
    <name type="synonym">Brachionus muelleri</name>
    <dbReference type="NCBI Taxonomy" id="10195"/>
    <lineage>
        <taxon>Eukaryota</taxon>
        <taxon>Metazoa</taxon>
        <taxon>Spiralia</taxon>
        <taxon>Gnathifera</taxon>
        <taxon>Rotifera</taxon>
        <taxon>Eurotatoria</taxon>
        <taxon>Monogononta</taxon>
        <taxon>Pseudotrocha</taxon>
        <taxon>Ploima</taxon>
        <taxon>Brachionidae</taxon>
        <taxon>Brachionus</taxon>
    </lineage>
</organism>
<sequence>MSLLSPEELTLLHTDNKYKAYVSSIEKCLKNFESSSEWADLISSLGKLKKVIHSSPKYHYIPKRVNVCKRLAQCLHPALPSGVHLKALEVYTCIFQNIGAENLAKDLFLYSSGLFPLLANAALSVKPVLLNLYESYFLPLKKSLRPGLTGLLIAVLPGLEEGSDFYQRTFNLIKNICLAQSDSGASVTNINNYIADDKYFHSCIWSAIISESYIRFAAIQFMLSNYELKKRSGGPVNANDQLYLIGNSIDLMISAICCCLQDANSLVQRSILDLICTCLPMSTKNVTRSDKVQLVTVAIHVVLRRDMTLNRRIYSWLMGNGSSSEESKKNDKKYFEAHSKSILIQSIKTLLNKKEASSILYLLNDEMPVVASQAGTVSHTGQSAQISPGAATTLKLIKIISNLVERQDIGQAIIDDILLDLLFYVYKEYSFLNLNNGPVSSNVQSYLSIKKGTSNFQHVQQQQQQSQNLKDSNELKKAACNFLFHSFQIFFIWDFCASKFEHICKNFTSSNRLESASSHTITSESVHSSTLNPAQLCDLYEFILELLANSDMYNEIQTEHLPVMLKRIIQTITNYCEKMTNQDLSKSFLLCLKILNKIKY</sequence>
<comment type="caution">
    <text evidence="5">The sequence shown here is derived from an EMBL/GenBank/DDBJ whole genome shotgun (WGS) entry which is preliminary data.</text>
</comment>
<keyword evidence="2" id="KW-0653">Protein transport</keyword>
<reference evidence="5 6" key="1">
    <citation type="journal article" date="2018" name="Sci. Rep.">
        <title>Genomic signatures of local adaptation to the degree of environmental predictability in rotifers.</title>
        <authorList>
            <person name="Franch-Gras L."/>
            <person name="Hahn C."/>
            <person name="Garcia-Roger E.M."/>
            <person name="Carmona M.J."/>
            <person name="Serra M."/>
            <person name="Gomez A."/>
        </authorList>
    </citation>
    <scope>NUCLEOTIDE SEQUENCE [LARGE SCALE GENOMIC DNA]</scope>
    <source>
        <strain evidence="5">HYR1</strain>
    </source>
</reference>
<dbReference type="PANTHER" id="PTHR14042:SF24">
    <property type="entry name" value="PROTEIN DOPEY-1 HOMOLOG"/>
    <property type="match status" value="1"/>
</dbReference>
<dbReference type="Proteomes" id="UP000276133">
    <property type="component" value="Unassembled WGS sequence"/>
</dbReference>
<evidence type="ECO:0000313" key="6">
    <source>
        <dbReference type="Proteomes" id="UP000276133"/>
    </source>
</evidence>
<gene>
    <name evidence="5" type="ORF">BpHYR1_019062</name>
</gene>
<evidence type="ECO:0000313" key="5">
    <source>
        <dbReference type="EMBL" id="RNA34402.1"/>
    </source>
</evidence>
<keyword evidence="1" id="KW-0813">Transport</keyword>
<keyword evidence="6" id="KW-1185">Reference proteome</keyword>
<evidence type="ECO:0000256" key="2">
    <source>
        <dbReference type="ARBA" id="ARBA00022927"/>
    </source>
</evidence>
<evidence type="ECO:0000256" key="3">
    <source>
        <dbReference type="ARBA" id="ARBA00046326"/>
    </source>
</evidence>
<dbReference type="GO" id="GO:0005802">
    <property type="term" value="C:trans-Golgi network"/>
    <property type="evidence" value="ECO:0007669"/>
    <property type="project" value="TreeGrafter"/>
</dbReference>
<dbReference type="InterPro" id="IPR040314">
    <property type="entry name" value="DOP1"/>
</dbReference>
<evidence type="ECO:0000259" key="4">
    <source>
        <dbReference type="Pfam" id="PF04118"/>
    </source>
</evidence>
<dbReference type="GO" id="GO:0005768">
    <property type="term" value="C:endosome"/>
    <property type="evidence" value="ECO:0007669"/>
    <property type="project" value="TreeGrafter"/>
</dbReference>